<name>A0A3A1WU54_9HYPH</name>
<dbReference type="PANTHER" id="PTHR30509">
    <property type="entry name" value="P-HYDROXYBENZOIC ACID EFFLUX PUMP SUBUNIT-RELATED"/>
    <property type="match status" value="1"/>
</dbReference>
<dbReference type="PANTHER" id="PTHR30509:SF9">
    <property type="entry name" value="MULTIDRUG RESISTANCE PROTEIN MDTO"/>
    <property type="match status" value="1"/>
</dbReference>
<organism evidence="10 11">
    <name type="scientific">Aureimonas flava</name>
    <dbReference type="NCBI Taxonomy" id="2320271"/>
    <lineage>
        <taxon>Bacteria</taxon>
        <taxon>Pseudomonadati</taxon>
        <taxon>Pseudomonadota</taxon>
        <taxon>Alphaproteobacteria</taxon>
        <taxon>Hyphomicrobiales</taxon>
        <taxon>Aurantimonadaceae</taxon>
        <taxon>Aureimonas</taxon>
    </lineage>
</organism>
<feature type="domain" description="Integral membrane bound transporter" evidence="9">
    <location>
        <begin position="369"/>
        <end position="494"/>
    </location>
</feature>
<comment type="subcellular location">
    <subcellularLocation>
        <location evidence="1">Cell membrane</location>
        <topology evidence="1">Multi-pass membrane protein</topology>
    </subcellularLocation>
</comment>
<gene>
    <name evidence="10" type="ORF">D3218_06415</name>
</gene>
<dbReference type="EMBL" id="QYRN01000003">
    <property type="protein sequence ID" value="RIY01953.1"/>
    <property type="molecule type" value="Genomic_DNA"/>
</dbReference>
<sequence length="682" mass="72816">MERPNGFPGSSDVISGAVERLAARLRLRDASWEEVAARLMAIDPGLVRLHLALRVTLAAALVLCCLLLANHAIMSLSPAAFAAGLLFAIQGVVSIRDPSAHQRLRTRLLSGMAGLATIALFSLLVSQPRVVDGLFLVVAFTAVFVRRWGPRWTAVGMFSFMASFAGAYFRPQLTELPGIALAIAVTGTAAYLVREIVVRDRPLADLRSALAGVDHRVGRVAALIGEGGRSGWSDRRRRRVRAAHQGVRDAMGVVEAMLPDEPQRGEAAPGETPLAIELFDLNLALESVLAEALAHDIAGEAARRHLADSLRRLARLRRRLRRAAAALTEADLASGLGPAMPARPGTAGPFWRDDATRLALQVTLACALAMAGGMWLSADRWFWAVLTAFLVFTNAQSRGDTAVRALGRAGGTAAGIVAGMGMATLLHGQFVPSLVLCALCTFLAFFFLQASYGTMTFFLTVTLSLVYGLLGNFTPDLLILRLEETVIGTASGTLVSFLVFPQRTSAATGKAVSAFLKDLDRLMQAIEERLDGNGSDWRLYAISRALDRRHAAILAASRPLGRSWASGARRRSVRIGRLRFAVISHWAHRLAAACIRPVDDVPALRRELARCRRSIAAVAGPDFFQRMATPAHFAAAGAPDGSAEDELDPVLAARAVNHTLAQLLPEAPADPGASLGASQGSA</sequence>
<evidence type="ECO:0000256" key="7">
    <source>
        <dbReference type="SAM" id="Coils"/>
    </source>
</evidence>
<accession>A0A3A1WU54</accession>
<evidence type="ECO:0000256" key="2">
    <source>
        <dbReference type="ARBA" id="ARBA00022475"/>
    </source>
</evidence>
<evidence type="ECO:0000256" key="1">
    <source>
        <dbReference type="ARBA" id="ARBA00004651"/>
    </source>
</evidence>
<feature type="transmembrane region" description="Helical" evidence="8">
    <location>
        <begin position="152"/>
        <end position="170"/>
    </location>
</feature>
<feature type="transmembrane region" description="Helical" evidence="8">
    <location>
        <begin position="75"/>
        <end position="95"/>
    </location>
</feature>
<keyword evidence="4 8" id="KW-1133">Transmembrane helix</keyword>
<dbReference type="GO" id="GO:0005886">
    <property type="term" value="C:plasma membrane"/>
    <property type="evidence" value="ECO:0007669"/>
    <property type="project" value="UniProtKB-SubCell"/>
</dbReference>
<evidence type="ECO:0000256" key="5">
    <source>
        <dbReference type="ARBA" id="ARBA00023136"/>
    </source>
</evidence>
<dbReference type="OrthoDB" id="7431670at2"/>
<evidence type="ECO:0000256" key="8">
    <source>
        <dbReference type="SAM" id="Phobius"/>
    </source>
</evidence>
<keyword evidence="3 8" id="KW-0812">Transmembrane</keyword>
<dbReference type="AlphaFoldDB" id="A0A3A1WU54"/>
<feature type="transmembrane region" description="Helical" evidence="8">
    <location>
        <begin position="358"/>
        <end position="375"/>
    </location>
</feature>
<comment type="similarity">
    <text evidence="6">Belongs to the YccS/YhfK family.</text>
</comment>
<keyword evidence="2" id="KW-1003">Cell membrane</keyword>
<comment type="caution">
    <text evidence="10">The sequence shown here is derived from an EMBL/GenBank/DDBJ whole genome shotgun (WGS) entry which is preliminary data.</text>
</comment>
<dbReference type="InterPro" id="IPR049453">
    <property type="entry name" value="Memb_transporter_dom"/>
</dbReference>
<feature type="transmembrane region" description="Helical" evidence="8">
    <location>
        <begin position="130"/>
        <end position="145"/>
    </location>
</feature>
<keyword evidence="11" id="KW-1185">Reference proteome</keyword>
<evidence type="ECO:0000256" key="4">
    <source>
        <dbReference type="ARBA" id="ARBA00022989"/>
    </source>
</evidence>
<dbReference type="Pfam" id="PF13515">
    <property type="entry name" value="FUSC_2"/>
    <property type="match status" value="1"/>
</dbReference>
<reference evidence="11" key="1">
    <citation type="submission" date="2018-09" db="EMBL/GenBank/DDBJ databases">
        <authorList>
            <person name="Tuo L."/>
        </authorList>
    </citation>
    <scope>NUCLEOTIDE SEQUENCE [LARGE SCALE GENOMIC DNA]</scope>
    <source>
        <strain evidence="11">M2BS4Y-1</strain>
    </source>
</reference>
<feature type="transmembrane region" description="Helical" evidence="8">
    <location>
        <begin position="107"/>
        <end position="124"/>
    </location>
</feature>
<dbReference type="Proteomes" id="UP000265750">
    <property type="component" value="Unassembled WGS sequence"/>
</dbReference>
<feature type="transmembrane region" description="Helical" evidence="8">
    <location>
        <begin position="455"/>
        <end position="473"/>
    </location>
</feature>
<evidence type="ECO:0000256" key="6">
    <source>
        <dbReference type="ARBA" id="ARBA00043993"/>
    </source>
</evidence>
<feature type="transmembrane region" description="Helical" evidence="8">
    <location>
        <begin position="430"/>
        <end position="448"/>
    </location>
</feature>
<proteinExistence type="inferred from homology"/>
<protein>
    <submittedName>
        <fullName evidence="10">FUSC family protein</fullName>
    </submittedName>
</protein>
<evidence type="ECO:0000313" key="10">
    <source>
        <dbReference type="EMBL" id="RIY01953.1"/>
    </source>
</evidence>
<feature type="coiled-coil region" evidence="7">
    <location>
        <begin position="306"/>
        <end position="333"/>
    </location>
</feature>
<evidence type="ECO:0000313" key="11">
    <source>
        <dbReference type="Proteomes" id="UP000265750"/>
    </source>
</evidence>
<feature type="transmembrane region" description="Helical" evidence="8">
    <location>
        <begin position="51"/>
        <end position="69"/>
    </location>
</feature>
<keyword evidence="5 8" id="KW-0472">Membrane</keyword>
<keyword evidence="7" id="KW-0175">Coiled coil</keyword>
<feature type="transmembrane region" description="Helical" evidence="8">
    <location>
        <begin position="176"/>
        <end position="193"/>
    </location>
</feature>
<evidence type="ECO:0000256" key="3">
    <source>
        <dbReference type="ARBA" id="ARBA00022692"/>
    </source>
</evidence>
<evidence type="ECO:0000259" key="9">
    <source>
        <dbReference type="Pfam" id="PF13515"/>
    </source>
</evidence>